<evidence type="ECO:0000313" key="2">
    <source>
        <dbReference type="EMBL" id="RLE50803.1"/>
    </source>
</evidence>
<gene>
    <name evidence="2" type="ORF">DRJ33_07080</name>
</gene>
<comment type="caution">
    <text evidence="2">The sequence shown here is derived from an EMBL/GenBank/DDBJ whole genome shotgun (WGS) entry which is preliminary data.</text>
</comment>
<name>A0A497ETU0_9CREN</name>
<sequence length="80" mass="9244">MWFEDFVFRALPCLTALVLALGLIARFWRIRKLGWEKEEQEERGDPIKGALSAVTLELLPWVELPAKRGPLHYSIGLLMH</sequence>
<accession>A0A497ETU0</accession>
<feature type="transmembrane region" description="Helical" evidence="1">
    <location>
        <begin position="6"/>
        <end position="28"/>
    </location>
</feature>
<proteinExistence type="predicted"/>
<dbReference type="Proteomes" id="UP000272051">
    <property type="component" value="Unassembled WGS sequence"/>
</dbReference>
<protein>
    <submittedName>
        <fullName evidence="2">Uncharacterized protein</fullName>
    </submittedName>
</protein>
<dbReference type="AlphaFoldDB" id="A0A497ETU0"/>
<feature type="non-terminal residue" evidence="2">
    <location>
        <position position="80"/>
    </location>
</feature>
<organism evidence="2 3">
    <name type="scientific">Thermoproteota archaeon</name>
    <dbReference type="NCBI Taxonomy" id="2056631"/>
    <lineage>
        <taxon>Archaea</taxon>
        <taxon>Thermoproteota</taxon>
    </lineage>
</organism>
<evidence type="ECO:0000313" key="3">
    <source>
        <dbReference type="Proteomes" id="UP000272051"/>
    </source>
</evidence>
<reference evidence="2 3" key="1">
    <citation type="submission" date="2018-06" db="EMBL/GenBank/DDBJ databases">
        <title>Extensive metabolic versatility and redundancy in microbially diverse, dynamic hydrothermal sediments.</title>
        <authorList>
            <person name="Dombrowski N."/>
            <person name="Teske A."/>
            <person name="Baker B.J."/>
        </authorList>
    </citation>
    <scope>NUCLEOTIDE SEQUENCE [LARGE SCALE GENOMIC DNA]</scope>
    <source>
        <strain evidence="2">B34_G17</strain>
    </source>
</reference>
<keyword evidence="1" id="KW-0812">Transmembrane</keyword>
<keyword evidence="1" id="KW-1133">Transmembrane helix</keyword>
<dbReference type="EMBL" id="QMQX01000155">
    <property type="protein sequence ID" value="RLE50803.1"/>
    <property type="molecule type" value="Genomic_DNA"/>
</dbReference>
<keyword evidence="1" id="KW-0472">Membrane</keyword>
<evidence type="ECO:0000256" key="1">
    <source>
        <dbReference type="SAM" id="Phobius"/>
    </source>
</evidence>